<dbReference type="STRING" id="137733.SAMN05421767_1507"/>
<comment type="pathway">
    <text evidence="2">Polyol metabolism; glycerol degradation.</text>
</comment>
<name>A0A1H9P520_9LACT</name>
<dbReference type="NCBIfam" id="TIGR02365">
    <property type="entry name" value="dha_L_ycgS"/>
    <property type="match status" value="1"/>
</dbReference>
<dbReference type="AlphaFoldDB" id="A0A1H9P520"/>
<dbReference type="InterPro" id="IPR012737">
    <property type="entry name" value="DhaK_L_YcgS"/>
</dbReference>
<dbReference type="PROSITE" id="PS51480">
    <property type="entry name" value="DHAL"/>
    <property type="match status" value="1"/>
</dbReference>
<accession>A0A1H9P520</accession>
<dbReference type="Gene3D" id="1.25.40.340">
    <property type="match status" value="1"/>
</dbReference>
<dbReference type="PANTHER" id="PTHR28629">
    <property type="entry name" value="TRIOKINASE/FMN CYCLASE"/>
    <property type="match status" value="1"/>
</dbReference>
<keyword evidence="4" id="KW-0808">Transferase</keyword>
<dbReference type="GO" id="GO:0004371">
    <property type="term" value="F:glycerone kinase activity"/>
    <property type="evidence" value="ECO:0007669"/>
    <property type="project" value="InterPro"/>
</dbReference>
<sequence length="211" mass="23452">MSQELDLVYFVKAVKNMIVMAEENRDYLSQLDSDVGDGDHGINLSIGFRDVEKKLENFDIETENISSLFKSVGMSLLGKVGGASGPLYGSFFLAFGSTLNNKKVITTDEFITAFGAAVDKVQFRGKAELNDKTMIDVLIPAKEYLFAHKESDFKDTLVEVVKLMKERSIEIKPLVAKKGRAMRLGDRAIGHFDPGAESSWRILECFLLALN</sequence>
<feature type="domain" description="DhaL" evidence="9">
    <location>
        <begin position="8"/>
        <end position="208"/>
    </location>
</feature>
<dbReference type="Proteomes" id="UP000198556">
    <property type="component" value="Unassembled WGS sequence"/>
</dbReference>
<dbReference type="PANTHER" id="PTHR28629:SF4">
    <property type="entry name" value="TRIOKINASE_FMN CYCLASE"/>
    <property type="match status" value="1"/>
</dbReference>
<comment type="function">
    <text evidence="8">ADP-binding subunit of the dihydroxyacetone kinase, which is responsible for the phosphoenolpyruvate (PEP)-dependent phosphorylation of dihydroxyacetone. DhaL-ADP is converted to DhaL-ATP via a phosphoryl group transfer from DhaM and transmits it to dihydroxyacetone binds to DhaK.</text>
</comment>
<evidence type="ECO:0000256" key="1">
    <source>
        <dbReference type="ARBA" id="ARBA00001113"/>
    </source>
</evidence>
<dbReference type="FunFam" id="1.25.40.340:FF:000002">
    <property type="entry name" value="Dihydroxyacetone kinase, L subunit"/>
    <property type="match status" value="1"/>
</dbReference>
<evidence type="ECO:0000256" key="7">
    <source>
        <dbReference type="ARBA" id="ARBA00046577"/>
    </source>
</evidence>
<comment type="subunit">
    <text evidence="7">Homodimer. The dihydroxyacetone kinase complex is composed of a homodimer of DhaM, a homodimer of DhaK and the subunit DhaL.</text>
</comment>
<dbReference type="InterPro" id="IPR050861">
    <property type="entry name" value="Dihydroxyacetone_Kinase"/>
</dbReference>
<keyword evidence="6" id="KW-0319">Glycerol metabolism</keyword>
<dbReference type="GO" id="GO:0019563">
    <property type="term" value="P:glycerol catabolic process"/>
    <property type="evidence" value="ECO:0007669"/>
    <property type="project" value="TreeGrafter"/>
</dbReference>
<dbReference type="OrthoDB" id="9800291at2"/>
<gene>
    <name evidence="10" type="ORF">SAMN05421767_1507</name>
</gene>
<dbReference type="EC" id="2.7.1.121" evidence="3"/>
<dbReference type="GO" id="GO:0047324">
    <property type="term" value="F:phosphoenolpyruvate-glycerone phosphotransferase activity"/>
    <property type="evidence" value="ECO:0007669"/>
    <property type="project" value="UniProtKB-EC"/>
</dbReference>
<evidence type="ECO:0000259" key="9">
    <source>
        <dbReference type="PROSITE" id="PS51480"/>
    </source>
</evidence>
<dbReference type="SMART" id="SM01120">
    <property type="entry name" value="Dak2"/>
    <property type="match status" value="1"/>
</dbReference>
<keyword evidence="11" id="KW-1185">Reference proteome</keyword>
<organism evidence="10 11">
    <name type="scientific">Granulicatella balaenopterae</name>
    <dbReference type="NCBI Taxonomy" id="137733"/>
    <lineage>
        <taxon>Bacteria</taxon>
        <taxon>Bacillati</taxon>
        <taxon>Bacillota</taxon>
        <taxon>Bacilli</taxon>
        <taxon>Lactobacillales</taxon>
        <taxon>Carnobacteriaceae</taxon>
        <taxon>Granulicatella</taxon>
    </lineage>
</organism>
<keyword evidence="5 10" id="KW-0418">Kinase</keyword>
<evidence type="ECO:0000256" key="8">
    <source>
        <dbReference type="ARBA" id="ARBA00055771"/>
    </source>
</evidence>
<comment type="catalytic activity">
    <reaction evidence="1">
        <text>dihydroxyacetone + phosphoenolpyruvate = dihydroxyacetone phosphate + pyruvate</text>
        <dbReference type="Rhea" id="RHEA:18381"/>
        <dbReference type="ChEBI" id="CHEBI:15361"/>
        <dbReference type="ChEBI" id="CHEBI:16016"/>
        <dbReference type="ChEBI" id="CHEBI:57642"/>
        <dbReference type="ChEBI" id="CHEBI:58702"/>
        <dbReference type="EC" id="2.7.1.121"/>
    </reaction>
</comment>
<evidence type="ECO:0000313" key="10">
    <source>
        <dbReference type="EMBL" id="SER42673.1"/>
    </source>
</evidence>
<evidence type="ECO:0000256" key="2">
    <source>
        <dbReference type="ARBA" id="ARBA00004745"/>
    </source>
</evidence>
<evidence type="ECO:0000256" key="3">
    <source>
        <dbReference type="ARBA" id="ARBA00012095"/>
    </source>
</evidence>
<evidence type="ECO:0000256" key="4">
    <source>
        <dbReference type="ARBA" id="ARBA00022679"/>
    </source>
</evidence>
<dbReference type="RefSeq" id="WP_089747829.1">
    <property type="nucleotide sequence ID" value="NZ_FOGF01000050.1"/>
</dbReference>
<dbReference type="GO" id="GO:0005829">
    <property type="term" value="C:cytosol"/>
    <property type="evidence" value="ECO:0007669"/>
    <property type="project" value="TreeGrafter"/>
</dbReference>
<dbReference type="EMBL" id="FOGF01000050">
    <property type="protein sequence ID" value="SER42673.1"/>
    <property type="molecule type" value="Genomic_DNA"/>
</dbReference>
<evidence type="ECO:0000313" key="11">
    <source>
        <dbReference type="Proteomes" id="UP000198556"/>
    </source>
</evidence>
<dbReference type="InterPro" id="IPR004007">
    <property type="entry name" value="DhaL_dom"/>
</dbReference>
<protein>
    <recommendedName>
        <fullName evidence="3">phosphoenolpyruvate--glycerone phosphotransferase</fullName>
        <ecNumber evidence="3">2.7.1.121</ecNumber>
    </recommendedName>
</protein>
<proteinExistence type="predicted"/>
<dbReference type="Pfam" id="PF02734">
    <property type="entry name" value="Dak2"/>
    <property type="match status" value="1"/>
</dbReference>
<evidence type="ECO:0000256" key="5">
    <source>
        <dbReference type="ARBA" id="ARBA00022777"/>
    </source>
</evidence>
<evidence type="ECO:0000256" key="6">
    <source>
        <dbReference type="ARBA" id="ARBA00022798"/>
    </source>
</evidence>
<dbReference type="InterPro" id="IPR036117">
    <property type="entry name" value="DhaL_dom_sf"/>
</dbReference>
<reference evidence="10 11" key="1">
    <citation type="submission" date="2016-10" db="EMBL/GenBank/DDBJ databases">
        <authorList>
            <person name="de Groot N.N."/>
        </authorList>
    </citation>
    <scope>NUCLEOTIDE SEQUENCE [LARGE SCALE GENOMIC DNA]</scope>
    <source>
        <strain evidence="10 11">DSM 15827</strain>
    </source>
</reference>
<dbReference type="SUPFAM" id="SSF101473">
    <property type="entry name" value="DhaL-like"/>
    <property type="match status" value="1"/>
</dbReference>